<evidence type="ECO:0000256" key="2">
    <source>
        <dbReference type="ARBA" id="ARBA00022448"/>
    </source>
</evidence>
<dbReference type="PANTHER" id="PTHR12730">
    <property type="entry name" value="HSDA/SDA1-RELATED"/>
    <property type="match status" value="1"/>
</dbReference>
<evidence type="ECO:0000256" key="7">
    <source>
        <dbReference type="SAM" id="MobiDB-lite"/>
    </source>
</evidence>
<organism evidence="11 12">
    <name type="scientific">Orchesella dallaii</name>
    <dbReference type="NCBI Taxonomy" id="48710"/>
    <lineage>
        <taxon>Eukaryota</taxon>
        <taxon>Metazoa</taxon>
        <taxon>Ecdysozoa</taxon>
        <taxon>Arthropoda</taxon>
        <taxon>Hexapoda</taxon>
        <taxon>Collembola</taxon>
        <taxon>Entomobryomorpha</taxon>
        <taxon>Entomobryoidea</taxon>
        <taxon>Orchesellidae</taxon>
        <taxon>Orchesellinae</taxon>
        <taxon>Orchesella</taxon>
    </lineage>
</organism>
<evidence type="ECO:0000313" key="12">
    <source>
        <dbReference type="Proteomes" id="UP001642540"/>
    </source>
</evidence>
<feature type="region of interest" description="Disordered" evidence="7">
    <location>
        <begin position="490"/>
        <end position="583"/>
    </location>
</feature>
<feature type="compositionally biased region" description="Acidic residues" evidence="7">
    <location>
        <begin position="492"/>
        <end position="501"/>
    </location>
</feature>
<sequence>MANRQSNQLPLNLPQLQNLVKRDPESYKQEFLQQKDHFDAVYDAFITYYDQRNEQYNEEIDKLMTFLAQVAHCYTEELTGFPQKLMDALEKHAWEMHADNRMSICRTLILLRNKNLLEPMDLLPLFFKLFQCPDKRLRKCLQQNIIADIKNMNIKRRNNKLNTYLQNFMFQMVNNSHAKTAKISLNIMIDLYHKNVWNDAKCVNVIAEACLSKVPSVMMTAVKFFLTSNQAEKEDGSDSEDDLPNPKEVVMANRVNKKTRKREKTLKKVKSIVKKKKKKQKTENFQFSALHLIYDPQGFAEKLFKQMSTQHDQFEGKLMTLELISRLIGVHELILLNFYPYLSRFLRPHQREVTKILQCVAQAAHQLVPPENLESVLEVIVNNFVTERNSADVMAVGINAIREICLRCPLAMNKDMLQDLSSYKSYREKSVMMSARSLIHLFRDANPELLQKRDKGKPTIAAIEKRTKGFGELDAVELIPGAEVLVGNAGEEAAEDDDGVDSDSSGEWINMPDSENEANESDEEVEGEEEDEEEEDGEDSGNEDVESEENQTEGGESKPEKKTKKKSTKEQEVEEVDPQERRMKALELIQTQILTDEDFKRMEKLQMQKQIVGAKKGSAKKRKASEAIDNVSKQIDELVDLGAIENIHKRRRHDREARLETVKKGQEGREKFGQKKGRMNPFASTTNKEKRKSKNFLMLKPKLKRKGKSSIQERQRSFKSWLDKTRKRMLKLK</sequence>
<dbReference type="PANTHER" id="PTHR12730:SF0">
    <property type="entry name" value="PROTEIN SDA1 HOMOLOG"/>
    <property type="match status" value="1"/>
</dbReference>
<dbReference type="InterPro" id="IPR016024">
    <property type="entry name" value="ARM-type_fold"/>
</dbReference>
<dbReference type="SUPFAM" id="SSF48371">
    <property type="entry name" value="ARM repeat"/>
    <property type="match status" value="1"/>
</dbReference>
<feature type="domain" description="SDA1 middle" evidence="8">
    <location>
        <begin position="508"/>
        <end position="665"/>
    </location>
</feature>
<feature type="compositionally biased region" description="Acidic residues" evidence="7">
    <location>
        <begin position="514"/>
        <end position="551"/>
    </location>
</feature>
<comment type="similarity">
    <text evidence="1 6">Belongs to the SDA1 family.</text>
</comment>
<feature type="domain" description="SDA1 C-terminal" evidence="10">
    <location>
        <begin position="684"/>
        <end position="727"/>
    </location>
</feature>
<keyword evidence="3 6" id="KW-0690">Ribosome biogenesis</keyword>
<evidence type="ECO:0000256" key="1">
    <source>
        <dbReference type="ARBA" id="ARBA00005783"/>
    </source>
</evidence>
<keyword evidence="4 6" id="KW-0653">Protein transport</keyword>
<evidence type="ECO:0000259" key="10">
    <source>
        <dbReference type="Pfam" id="PF21638"/>
    </source>
</evidence>
<comment type="caution">
    <text evidence="11">The sequence shown here is derived from an EMBL/GenBank/DDBJ whole genome shotgun (WGS) entry which is preliminary data.</text>
</comment>
<accession>A0ABP1QY48</accession>
<dbReference type="Pfam" id="PF05285">
    <property type="entry name" value="SDA1_dom"/>
    <property type="match status" value="1"/>
</dbReference>
<evidence type="ECO:0000256" key="4">
    <source>
        <dbReference type="ARBA" id="ARBA00022927"/>
    </source>
</evidence>
<evidence type="ECO:0000259" key="8">
    <source>
        <dbReference type="Pfam" id="PF05285"/>
    </source>
</evidence>
<dbReference type="Proteomes" id="UP001642540">
    <property type="component" value="Unassembled WGS sequence"/>
</dbReference>
<proteinExistence type="inferred from homology"/>
<feature type="region of interest" description="Disordered" evidence="7">
    <location>
        <begin position="662"/>
        <end position="733"/>
    </location>
</feature>
<dbReference type="InterPro" id="IPR027312">
    <property type="entry name" value="Sda1"/>
</dbReference>
<dbReference type="InterPro" id="IPR012977">
    <property type="entry name" value="SDA1_N"/>
</dbReference>
<feature type="domain" description="SDA1 N-terminal" evidence="9">
    <location>
        <begin position="66"/>
        <end position="427"/>
    </location>
</feature>
<comment type="function">
    <text evidence="6">Required for 60S pre-ribosomal subunits export to the cytoplasm.</text>
</comment>
<dbReference type="EMBL" id="CAXLJM020000046">
    <property type="protein sequence ID" value="CAL8111419.1"/>
    <property type="molecule type" value="Genomic_DNA"/>
</dbReference>
<evidence type="ECO:0000256" key="6">
    <source>
        <dbReference type="RuleBase" id="RU365057"/>
    </source>
</evidence>
<dbReference type="InterPro" id="IPR048292">
    <property type="entry name" value="SDA1_C"/>
</dbReference>
<evidence type="ECO:0000256" key="5">
    <source>
        <dbReference type="ARBA" id="ARBA00023242"/>
    </source>
</evidence>
<keyword evidence="12" id="KW-1185">Reference proteome</keyword>
<feature type="compositionally biased region" description="Basic and acidic residues" evidence="7">
    <location>
        <begin position="662"/>
        <end position="673"/>
    </location>
</feature>
<keyword evidence="5 6" id="KW-0539">Nucleus</keyword>
<evidence type="ECO:0000313" key="11">
    <source>
        <dbReference type="EMBL" id="CAL8111419.1"/>
    </source>
</evidence>
<dbReference type="InterPro" id="IPR007949">
    <property type="entry name" value="SDA1_MD"/>
</dbReference>
<evidence type="ECO:0000259" key="9">
    <source>
        <dbReference type="Pfam" id="PF08158"/>
    </source>
</evidence>
<reference evidence="11 12" key="1">
    <citation type="submission" date="2024-08" db="EMBL/GenBank/DDBJ databases">
        <authorList>
            <person name="Cucini C."/>
            <person name="Frati F."/>
        </authorList>
    </citation>
    <scope>NUCLEOTIDE SEQUENCE [LARGE SCALE GENOMIC DNA]</scope>
</reference>
<protein>
    <recommendedName>
        <fullName evidence="6">Protein SDA1</fullName>
    </recommendedName>
</protein>
<comment type="subcellular location">
    <subcellularLocation>
        <location evidence="6">Nucleus</location>
        <location evidence="6">Nucleolus</location>
    </subcellularLocation>
</comment>
<gene>
    <name evidence="11" type="ORF">ODALV1_LOCUS15019</name>
</gene>
<evidence type="ECO:0000256" key="3">
    <source>
        <dbReference type="ARBA" id="ARBA00022517"/>
    </source>
</evidence>
<name>A0ABP1QY48_9HEXA</name>
<dbReference type="Pfam" id="PF21638">
    <property type="entry name" value="SDA1_C"/>
    <property type="match status" value="1"/>
</dbReference>
<feature type="compositionally biased region" description="Basic and acidic residues" evidence="7">
    <location>
        <begin position="711"/>
        <end position="724"/>
    </location>
</feature>
<keyword evidence="2 6" id="KW-0813">Transport</keyword>
<dbReference type="Pfam" id="PF08158">
    <property type="entry name" value="SDA1_HEAT"/>
    <property type="match status" value="1"/>
</dbReference>